<dbReference type="Proteomes" id="UP000663852">
    <property type="component" value="Unassembled WGS sequence"/>
</dbReference>
<evidence type="ECO:0000256" key="8">
    <source>
        <dbReference type="ARBA" id="ARBA00023128"/>
    </source>
</evidence>
<keyword evidence="7 10" id="KW-1133">Transmembrane helix</keyword>
<dbReference type="PROSITE" id="PS50893">
    <property type="entry name" value="ABC_TRANSPORTER_2"/>
    <property type="match status" value="1"/>
</dbReference>
<keyword evidence="8" id="KW-0496">Mitochondrion</keyword>
<dbReference type="SMART" id="SM00382">
    <property type="entry name" value="AAA"/>
    <property type="match status" value="1"/>
</dbReference>
<accession>A0A814G829</accession>
<dbReference type="InterPro" id="IPR011527">
    <property type="entry name" value="ABC1_TM_dom"/>
</dbReference>
<evidence type="ECO:0000313" key="14">
    <source>
        <dbReference type="Proteomes" id="UP000663852"/>
    </source>
</evidence>
<evidence type="ECO:0000256" key="4">
    <source>
        <dbReference type="ARBA" id="ARBA00022792"/>
    </source>
</evidence>
<evidence type="ECO:0000256" key="6">
    <source>
        <dbReference type="ARBA" id="ARBA00022946"/>
    </source>
</evidence>
<protein>
    <recommendedName>
        <fullName evidence="15">ATP-binding cassette sub-family B member 10, mitochondrial</fullName>
    </recommendedName>
</protein>
<dbReference type="Gene3D" id="3.40.50.300">
    <property type="entry name" value="P-loop containing nucleotide triphosphate hydrolases"/>
    <property type="match status" value="1"/>
</dbReference>
<dbReference type="Pfam" id="PF00664">
    <property type="entry name" value="ABC_membrane"/>
    <property type="match status" value="1"/>
</dbReference>
<dbReference type="FunFam" id="1.20.1560.10:FF:000048">
    <property type="entry name" value="ATP-binding cassette sub-family B member 10, mitochondrial"/>
    <property type="match status" value="1"/>
</dbReference>
<evidence type="ECO:0000256" key="5">
    <source>
        <dbReference type="ARBA" id="ARBA00022840"/>
    </source>
</evidence>
<dbReference type="PANTHER" id="PTHR43394">
    <property type="entry name" value="ATP-DEPENDENT PERMEASE MDL1, MITOCHONDRIAL"/>
    <property type="match status" value="1"/>
</dbReference>
<comment type="caution">
    <text evidence="13">The sequence shown here is derived from an EMBL/GenBank/DDBJ whole genome shotgun (WGS) entry which is preliminary data.</text>
</comment>
<dbReference type="InterPro" id="IPR039421">
    <property type="entry name" value="Type_1_exporter"/>
</dbReference>
<dbReference type="PANTHER" id="PTHR43394:SF1">
    <property type="entry name" value="ATP-BINDING CASSETTE SUB-FAMILY B MEMBER 10, MITOCHONDRIAL"/>
    <property type="match status" value="1"/>
</dbReference>
<evidence type="ECO:0000259" key="11">
    <source>
        <dbReference type="PROSITE" id="PS50893"/>
    </source>
</evidence>
<dbReference type="FunFam" id="3.40.50.300:FF:001797">
    <property type="entry name" value="ABC transporter, putative"/>
    <property type="match status" value="1"/>
</dbReference>
<keyword evidence="3" id="KW-0547">Nucleotide-binding</keyword>
<dbReference type="Gene3D" id="1.20.1560.10">
    <property type="entry name" value="ABC transporter type 1, transmembrane domain"/>
    <property type="match status" value="1"/>
</dbReference>
<dbReference type="InterPro" id="IPR036640">
    <property type="entry name" value="ABC1_TM_sf"/>
</dbReference>
<dbReference type="GO" id="GO:0090374">
    <property type="term" value="P:oligopeptide export from mitochondrion"/>
    <property type="evidence" value="ECO:0007669"/>
    <property type="project" value="TreeGrafter"/>
</dbReference>
<keyword evidence="4" id="KW-0999">Mitochondrion inner membrane</keyword>
<evidence type="ECO:0008006" key="15">
    <source>
        <dbReference type="Google" id="ProtNLM"/>
    </source>
</evidence>
<gene>
    <name evidence="13" type="ORF">EDS130_LOCUS14551</name>
</gene>
<dbReference type="GO" id="GO:0005524">
    <property type="term" value="F:ATP binding"/>
    <property type="evidence" value="ECO:0007669"/>
    <property type="project" value="UniProtKB-KW"/>
</dbReference>
<dbReference type="InterPro" id="IPR017871">
    <property type="entry name" value="ABC_transporter-like_CS"/>
</dbReference>
<feature type="transmembrane region" description="Helical" evidence="10">
    <location>
        <begin position="305"/>
        <end position="326"/>
    </location>
</feature>
<dbReference type="PROSITE" id="PS50929">
    <property type="entry name" value="ABC_TM1F"/>
    <property type="match status" value="1"/>
</dbReference>
<dbReference type="AlphaFoldDB" id="A0A814G829"/>
<keyword evidence="6" id="KW-0809">Transit peptide</keyword>
<dbReference type="PIRSF" id="PIRSF002773">
    <property type="entry name" value="ABC_prm/ATPase_B"/>
    <property type="match status" value="1"/>
</dbReference>
<dbReference type="InterPro" id="IPR003439">
    <property type="entry name" value="ABC_transporter-like_ATP-bd"/>
</dbReference>
<keyword evidence="2 10" id="KW-0812">Transmembrane</keyword>
<dbReference type="CDD" id="cd18573">
    <property type="entry name" value="ABC_6TM_ABCB10_like"/>
    <property type="match status" value="1"/>
</dbReference>
<dbReference type="InterPro" id="IPR027417">
    <property type="entry name" value="P-loop_NTPase"/>
</dbReference>
<comment type="subcellular location">
    <subcellularLocation>
        <location evidence="1">Membrane</location>
        <topology evidence="1">Multi-pass membrane protein</topology>
    </subcellularLocation>
</comment>
<feature type="transmembrane region" description="Helical" evidence="10">
    <location>
        <begin position="346"/>
        <end position="365"/>
    </location>
</feature>
<evidence type="ECO:0000259" key="12">
    <source>
        <dbReference type="PROSITE" id="PS50929"/>
    </source>
</evidence>
<dbReference type="PROSITE" id="PS00211">
    <property type="entry name" value="ABC_TRANSPORTER_1"/>
    <property type="match status" value="1"/>
</dbReference>
<keyword evidence="5" id="KW-0067">ATP-binding</keyword>
<dbReference type="Pfam" id="PF00005">
    <property type="entry name" value="ABC_tran"/>
    <property type="match status" value="1"/>
</dbReference>
<feature type="domain" description="ABC transporter" evidence="11">
    <location>
        <begin position="408"/>
        <end position="657"/>
    </location>
</feature>
<reference evidence="13" key="1">
    <citation type="submission" date="2021-02" db="EMBL/GenBank/DDBJ databases">
        <authorList>
            <person name="Nowell W R."/>
        </authorList>
    </citation>
    <scope>NUCLEOTIDE SEQUENCE</scope>
</reference>
<evidence type="ECO:0000256" key="1">
    <source>
        <dbReference type="ARBA" id="ARBA00004141"/>
    </source>
</evidence>
<dbReference type="InterPro" id="IPR003593">
    <property type="entry name" value="AAA+_ATPase"/>
</dbReference>
<feature type="transmembrane region" description="Helical" evidence="10">
    <location>
        <begin position="126"/>
        <end position="149"/>
    </location>
</feature>
<evidence type="ECO:0000313" key="13">
    <source>
        <dbReference type="EMBL" id="CAF0994201.1"/>
    </source>
</evidence>
<name>A0A814G829_ADIRI</name>
<dbReference type="GO" id="GO:0015421">
    <property type="term" value="F:ABC-type oligopeptide transporter activity"/>
    <property type="evidence" value="ECO:0007669"/>
    <property type="project" value="TreeGrafter"/>
</dbReference>
<proteinExistence type="predicted"/>
<dbReference type="SUPFAM" id="SSF90123">
    <property type="entry name" value="ABC transporter transmembrane region"/>
    <property type="match status" value="1"/>
</dbReference>
<feature type="domain" description="ABC transmembrane type-1" evidence="12">
    <location>
        <begin position="86"/>
        <end position="363"/>
    </location>
</feature>
<dbReference type="GO" id="GO:0016887">
    <property type="term" value="F:ATP hydrolysis activity"/>
    <property type="evidence" value="ECO:0007669"/>
    <property type="project" value="InterPro"/>
</dbReference>
<dbReference type="GO" id="GO:0005743">
    <property type="term" value="C:mitochondrial inner membrane"/>
    <property type="evidence" value="ECO:0007669"/>
    <property type="project" value="TreeGrafter"/>
</dbReference>
<dbReference type="EMBL" id="CAJNOJ010000059">
    <property type="protein sequence ID" value="CAF0994201.1"/>
    <property type="molecule type" value="Genomic_DNA"/>
</dbReference>
<organism evidence="13 14">
    <name type="scientific">Adineta ricciae</name>
    <name type="common">Rotifer</name>
    <dbReference type="NCBI Taxonomy" id="249248"/>
    <lineage>
        <taxon>Eukaryota</taxon>
        <taxon>Metazoa</taxon>
        <taxon>Spiralia</taxon>
        <taxon>Gnathifera</taxon>
        <taxon>Rotifera</taxon>
        <taxon>Eurotatoria</taxon>
        <taxon>Bdelloidea</taxon>
        <taxon>Adinetida</taxon>
        <taxon>Adinetidae</taxon>
        <taxon>Adineta</taxon>
    </lineage>
</organism>
<evidence type="ECO:0000256" key="10">
    <source>
        <dbReference type="SAM" id="Phobius"/>
    </source>
</evidence>
<dbReference type="OrthoDB" id="6500128at2759"/>
<feature type="transmembrane region" description="Helical" evidence="10">
    <location>
        <begin position="226"/>
        <end position="244"/>
    </location>
</feature>
<keyword evidence="9 10" id="KW-0472">Membrane</keyword>
<evidence type="ECO:0000256" key="7">
    <source>
        <dbReference type="ARBA" id="ARBA00022989"/>
    </source>
</evidence>
<evidence type="ECO:0000256" key="2">
    <source>
        <dbReference type="ARBA" id="ARBA00022692"/>
    </source>
</evidence>
<evidence type="ECO:0000256" key="9">
    <source>
        <dbReference type="ARBA" id="ARBA00023136"/>
    </source>
</evidence>
<sequence length="668" mass="74087">MVFHRLTFLSACIQRSSNLFIRSHQCQIYKFTPRRQFSLTFRNQRGDRPPPSAKNAEKRPKVKLSFNELGRLFQLAQHEKGRIGCAIALLFLSSGVTMSVPYFLGKIIDMLQTYKHDELRTRLKQMTLVLVGVFAVGAVANFGRVYLILTTSQRIIKRIREQLFNSILRKEMAFFDKQKTGELVNRLSSDTEVMSNAVTQNISDGLRALTQSAAGVGLMFYISPQLALVGLTTVPPLAVGAILFGRYIKRLSSKVQDALAQATDVVEERFSNIRTVKAFSKEEQEIQLYNQRISDVLKLKYKESLAYGVFFGMTGLSGNLIVLSVFYFGGVSMSQESLTIGDLSSFLLYAFWVGISISGIFSFHLELMKGVGASQAVWSILNENHNEKLPFVGENQRTIQGEGLTSALMLRDIIFDSVSFRYPTRPDVLVLDNLTLRVPGGQVLAICGSSGSGKSTLAQLLLRFYEPQSGKISIGQIPITDMPLQWLRTNIGTVPQEPVLFSSSIYENIAYGYPGPLESAQETLLKPKVLEASNTANASGFIEQLPEKYNTKVGERGAMLSGGQKQRVALSRAILRDPSILVLDEATSALDAQSEYLVQEALEKIMVNRTVIIIAHRLSTIIKADQIAVLDKGRIAEQGTYAQLMNIENGIFRKLVATQTMVDVDVGA</sequence>
<dbReference type="SUPFAM" id="SSF52540">
    <property type="entry name" value="P-loop containing nucleoside triphosphate hydrolases"/>
    <property type="match status" value="1"/>
</dbReference>
<feature type="transmembrane region" description="Helical" evidence="10">
    <location>
        <begin position="81"/>
        <end position="105"/>
    </location>
</feature>
<evidence type="ECO:0000256" key="3">
    <source>
        <dbReference type="ARBA" id="ARBA00022741"/>
    </source>
</evidence>